<gene>
    <name evidence="1" type="ORF">JW646_03980</name>
</gene>
<dbReference type="KEGG" id="tem:JW646_03980"/>
<name>A0AAX2ZLZ2_9FIRM</name>
<dbReference type="Proteomes" id="UP001198983">
    <property type="component" value="Chromosome"/>
</dbReference>
<proteinExistence type="predicted"/>
<accession>A0AAX2ZLZ2</accession>
<protein>
    <submittedName>
        <fullName evidence="1">Uncharacterized protein</fullName>
    </submittedName>
</protein>
<sequence length="158" mass="18584">MEIRELDLETRNKLYSHTKSILRKYQKGIVTGKLTADKFAQNILCDDYINDILSEDLLKEEDFKSSYIEYINTLIDMQNENLATCRKRKKEKKKVSPPNISQKVKLKNLLSDEGYDLIIPMQYLNGNDMDNIIQYVETGDIELGNERIYNYIRKTNFS</sequence>
<dbReference type="RefSeq" id="WP_074918707.1">
    <property type="nucleotide sequence ID" value="NZ_CP081135.1"/>
</dbReference>
<keyword evidence="2" id="KW-1185">Reference proteome</keyword>
<dbReference type="AlphaFoldDB" id="A0AAX2ZLZ2"/>
<dbReference type="EMBL" id="CP081135">
    <property type="protein sequence ID" value="UEL48622.1"/>
    <property type="molecule type" value="Genomic_DNA"/>
</dbReference>
<evidence type="ECO:0000313" key="1">
    <source>
        <dbReference type="EMBL" id="UEL48622.1"/>
    </source>
</evidence>
<evidence type="ECO:0000313" key="2">
    <source>
        <dbReference type="Proteomes" id="UP001198983"/>
    </source>
</evidence>
<reference evidence="1 2" key="1">
    <citation type="journal article" date="2023" name="Int. J. Syst. Evol. Microbiol.">
        <title>Terrisporobacter hibernicus sp. nov., isolated from bovine faeces in Northern Ireland.</title>
        <authorList>
            <person name="Mitchell M."/>
            <person name="Nguyen S.V."/>
            <person name="Connor M."/>
            <person name="Fairley D.J."/>
            <person name="Donoghue O."/>
            <person name="Marshall H."/>
            <person name="Koolman L."/>
            <person name="McMullan G."/>
            <person name="Schaffer K.E."/>
            <person name="McGrath J.W."/>
            <person name="Fanning S."/>
        </authorList>
    </citation>
    <scope>NUCLEOTIDE SEQUENCE [LARGE SCALE GENOMIC DNA]</scope>
    <source>
        <strain evidence="1 2">MCA3</strain>
    </source>
</reference>
<organism evidence="1 2">
    <name type="scientific">Terrisporobacter hibernicus</name>
    <dbReference type="NCBI Taxonomy" id="2813371"/>
    <lineage>
        <taxon>Bacteria</taxon>
        <taxon>Bacillati</taxon>
        <taxon>Bacillota</taxon>
        <taxon>Clostridia</taxon>
        <taxon>Peptostreptococcales</taxon>
        <taxon>Peptostreptococcaceae</taxon>
        <taxon>Terrisporobacter</taxon>
    </lineage>
</organism>